<name>A0A699V2E1_TANCI</name>
<evidence type="ECO:0000313" key="1">
    <source>
        <dbReference type="EMBL" id="GFD28061.1"/>
    </source>
</evidence>
<reference evidence="1" key="1">
    <citation type="journal article" date="2019" name="Sci. Rep.">
        <title>Draft genome of Tanacetum cinerariifolium, the natural source of mosquito coil.</title>
        <authorList>
            <person name="Yamashiro T."/>
            <person name="Shiraishi A."/>
            <person name="Satake H."/>
            <person name="Nakayama K."/>
        </authorList>
    </citation>
    <scope>NUCLEOTIDE SEQUENCE</scope>
</reference>
<sequence>IVDGVVQPVALTTAEQILAMKNELKARGTLLMDLRDKHQLKFNIHKYAKSLMEAIEK</sequence>
<feature type="non-terminal residue" evidence="1">
    <location>
        <position position="57"/>
    </location>
</feature>
<dbReference type="AlphaFoldDB" id="A0A699V2E1"/>
<proteinExistence type="predicted"/>
<feature type="non-terminal residue" evidence="1">
    <location>
        <position position="1"/>
    </location>
</feature>
<accession>A0A699V2E1</accession>
<protein>
    <submittedName>
        <fullName evidence="1">Uncharacterized protein</fullName>
    </submittedName>
</protein>
<gene>
    <name evidence="1" type="ORF">Tci_900030</name>
</gene>
<dbReference type="EMBL" id="BKCJ011382043">
    <property type="protein sequence ID" value="GFD28061.1"/>
    <property type="molecule type" value="Genomic_DNA"/>
</dbReference>
<comment type="caution">
    <text evidence="1">The sequence shown here is derived from an EMBL/GenBank/DDBJ whole genome shotgun (WGS) entry which is preliminary data.</text>
</comment>
<organism evidence="1">
    <name type="scientific">Tanacetum cinerariifolium</name>
    <name type="common">Dalmatian daisy</name>
    <name type="synonym">Chrysanthemum cinerariifolium</name>
    <dbReference type="NCBI Taxonomy" id="118510"/>
    <lineage>
        <taxon>Eukaryota</taxon>
        <taxon>Viridiplantae</taxon>
        <taxon>Streptophyta</taxon>
        <taxon>Embryophyta</taxon>
        <taxon>Tracheophyta</taxon>
        <taxon>Spermatophyta</taxon>
        <taxon>Magnoliopsida</taxon>
        <taxon>eudicotyledons</taxon>
        <taxon>Gunneridae</taxon>
        <taxon>Pentapetalae</taxon>
        <taxon>asterids</taxon>
        <taxon>campanulids</taxon>
        <taxon>Asterales</taxon>
        <taxon>Asteraceae</taxon>
        <taxon>Asteroideae</taxon>
        <taxon>Anthemideae</taxon>
        <taxon>Anthemidinae</taxon>
        <taxon>Tanacetum</taxon>
    </lineage>
</organism>